<comment type="caution">
    <text evidence="1">The sequence shown here is derived from an EMBL/GenBank/DDBJ whole genome shotgun (WGS) entry which is preliminary data.</text>
</comment>
<reference evidence="1 2" key="1">
    <citation type="submission" date="2016-04" db="EMBL/GenBank/DDBJ databases">
        <title>Genome analyses suggest a sexual origin of heterokaryosis in a supposedly ancient asexual fungus.</title>
        <authorList>
            <person name="Ropars J."/>
            <person name="Sedzielewska K."/>
            <person name="Noel J."/>
            <person name="Charron P."/>
            <person name="Farinelli L."/>
            <person name="Marton T."/>
            <person name="Kruger M."/>
            <person name="Pelin A."/>
            <person name="Brachmann A."/>
            <person name="Corradi N."/>
        </authorList>
    </citation>
    <scope>NUCLEOTIDE SEQUENCE [LARGE SCALE GENOMIC DNA]</scope>
    <source>
        <strain evidence="1 2">A5</strain>
    </source>
</reference>
<reference evidence="1 2" key="2">
    <citation type="submission" date="2017-09" db="EMBL/GenBank/DDBJ databases">
        <title>Extensive intraspecific genome diversity in a model arbuscular mycorrhizal fungus.</title>
        <authorList>
            <person name="Chen E.C."/>
            <person name="Morin E."/>
            <person name="Beaudet D."/>
            <person name="Noel J."/>
            <person name="Ndikumana S."/>
            <person name="Charron P."/>
            <person name="St-Onge C."/>
            <person name="Giorgi J."/>
            <person name="Grigoriev I.V."/>
            <person name="Roux C."/>
            <person name="Martin F.M."/>
            <person name="Corradi N."/>
        </authorList>
    </citation>
    <scope>NUCLEOTIDE SEQUENCE [LARGE SCALE GENOMIC DNA]</scope>
    <source>
        <strain evidence="1 2">A5</strain>
    </source>
</reference>
<evidence type="ECO:0000313" key="2">
    <source>
        <dbReference type="Proteomes" id="UP000232722"/>
    </source>
</evidence>
<dbReference type="EMBL" id="LLXJ01000776">
    <property type="protein sequence ID" value="PKC06263.1"/>
    <property type="molecule type" value="Genomic_DNA"/>
</dbReference>
<evidence type="ECO:0008006" key="3">
    <source>
        <dbReference type="Google" id="ProtNLM"/>
    </source>
</evidence>
<sequence length="364" mass="42361">MLNLDWFQPYDGVIHSTGVIYAAICNLPRDMRFKRENMLVLGLLPGPNEVSLHQINHYLAPIVNELVLLWDGVTFDNTFEKICGHISALSSCYRCEKKANYENHKYNFAGMDNMSEWFINRNSAQFCENALGWRRCNSNAARNRFVKTTGVRWSELLRLPYFDPIQFLSIDPMHCLFLGIAKWIVKRIWVDENILKPETLKEIQKKMNQFQVPADIGRIPGKVECGEGFANFTADQWRIFFNIYATVSLWKHLPGVDKKILTRFVRICSILVGRIVQSNLMDEAHQKLVEIVKIIEQNYGRDMITLNLHLSLHLYECAKDFGPLYAFWCFSFERMNGMLGKMLTSKNILFLLKLILNSIPLFIF</sequence>
<accession>A0A2N0PHG4</accession>
<protein>
    <recommendedName>
        <fullName evidence="3">Transposase domain-containing protein</fullName>
    </recommendedName>
</protein>
<dbReference type="VEuPathDB" id="FungiDB:RhiirFUN_022527"/>
<dbReference type="VEuPathDB" id="FungiDB:RhiirA1_346418"/>
<name>A0A2N0PHG4_9GLOM</name>
<dbReference type="PANTHER" id="PTHR46579:SF2">
    <property type="entry name" value="C2H2-TYPE DOMAIN-CONTAINING PROTEIN"/>
    <property type="match status" value="1"/>
</dbReference>
<dbReference type="PANTHER" id="PTHR46579">
    <property type="entry name" value="F5/8 TYPE C DOMAIN-CONTAINING PROTEIN-RELATED"/>
    <property type="match status" value="1"/>
</dbReference>
<dbReference type="Proteomes" id="UP000232722">
    <property type="component" value="Unassembled WGS sequence"/>
</dbReference>
<organism evidence="1 2">
    <name type="scientific">Rhizophagus irregularis</name>
    <dbReference type="NCBI Taxonomy" id="588596"/>
    <lineage>
        <taxon>Eukaryota</taxon>
        <taxon>Fungi</taxon>
        <taxon>Fungi incertae sedis</taxon>
        <taxon>Mucoromycota</taxon>
        <taxon>Glomeromycotina</taxon>
        <taxon>Glomeromycetes</taxon>
        <taxon>Glomerales</taxon>
        <taxon>Glomeraceae</taxon>
        <taxon>Rhizophagus</taxon>
    </lineage>
</organism>
<proteinExistence type="predicted"/>
<evidence type="ECO:0000313" key="1">
    <source>
        <dbReference type="EMBL" id="PKC06263.1"/>
    </source>
</evidence>
<dbReference type="AlphaFoldDB" id="A0A2N0PHG4"/>
<gene>
    <name evidence="1" type="ORF">RhiirA5_392586</name>
</gene>